<evidence type="ECO:0000256" key="3">
    <source>
        <dbReference type="ARBA" id="ARBA00022801"/>
    </source>
</evidence>
<comment type="caution">
    <text evidence="6">The sequence shown here is derived from an EMBL/GenBank/DDBJ whole genome shotgun (WGS) entry which is preliminary data.</text>
</comment>
<feature type="domain" description="AB hydrolase-1" evidence="5">
    <location>
        <begin position="96"/>
        <end position="336"/>
    </location>
</feature>
<evidence type="ECO:0000256" key="4">
    <source>
        <dbReference type="PIRSR" id="PIRSR005211-1"/>
    </source>
</evidence>
<keyword evidence="3" id="KW-0378">Hydrolase</keyword>
<reference evidence="6 7" key="1">
    <citation type="submission" date="2010-04" db="EMBL/GenBank/DDBJ databases">
        <title>The Genome Sequence of Escherichia coli H605.</title>
        <authorList>
            <consortium name="The Broad Institute Genome Sequencing Platform"/>
            <consortium name="The Broad Institute Genome Sequencing Center for Infectious Disease"/>
            <person name="Feldgarden M."/>
            <person name="Gordon D.M."/>
            <person name="Johnson J.R."/>
            <person name="Johnston B.D."/>
            <person name="Young S."/>
            <person name="Zeng Q."/>
            <person name="Koehrsen M."/>
            <person name="Alvarado L."/>
            <person name="Berlin A.M."/>
            <person name="Borenstein D."/>
            <person name="Chapman S.B."/>
            <person name="Chen Z."/>
            <person name="Engels R."/>
            <person name="Freedman E."/>
            <person name="Gellesch M."/>
            <person name="Goldberg J."/>
            <person name="Griggs A."/>
            <person name="Gujja S."/>
            <person name="Heilman E.R."/>
            <person name="Heiman D.I."/>
            <person name="Hepburn T.A."/>
            <person name="Howarth C."/>
            <person name="Jen D."/>
            <person name="Larson L."/>
            <person name="Mehta T."/>
            <person name="Park D."/>
            <person name="Pearson M."/>
            <person name="Richards J."/>
            <person name="Roberts A."/>
            <person name="Saif S."/>
            <person name="Shea T.D."/>
            <person name="Shenoy N."/>
            <person name="Sisk P."/>
            <person name="Stolte C."/>
            <person name="Sykes S.N."/>
            <person name="Walk T."/>
            <person name="White J."/>
            <person name="Yandava C."/>
            <person name="Haas B."/>
            <person name="Henn M.R."/>
            <person name="Nusbaum C."/>
            <person name="Birren B."/>
        </authorList>
    </citation>
    <scope>NUCLEOTIDE SEQUENCE [LARGE SCALE GENOMIC DNA]</scope>
    <source>
        <strain evidence="6 7">H605</strain>
    </source>
</reference>
<evidence type="ECO:0000256" key="1">
    <source>
        <dbReference type="ARBA" id="ARBA00010884"/>
    </source>
</evidence>
<feature type="active site" description="Charge relay system" evidence="4">
    <location>
        <position position="176"/>
    </location>
</feature>
<protein>
    <submittedName>
        <fullName evidence="6">Esterase YheT</fullName>
    </submittedName>
</protein>
<dbReference type="EMBL" id="ADJX01000009">
    <property type="protein sequence ID" value="OSL45809.1"/>
    <property type="molecule type" value="Genomic_DNA"/>
</dbReference>
<dbReference type="Pfam" id="PF00561">
    <property type="entry name" value="Abhydrolase_1"/>
    <property type="match status" value="1"/>
</dbReference>
<sequence length="363" mass="40664">MRNGVAGSPGATGTDAAGRPKQLMAQITTTEANVFSSSAEFTPMRGFSNCHLQTMLPRLFRRQVKFIPHWQRLELPDGDFVDLAWSEDPTQAKHKPRLVVFHGLEGSLNSPYAHGLVEAAQKRGWLGVVMHFRGCSGEPNRMHRIYHSGETEDASWFLRWLQREFGHAPTAAVGYSLGGNMLACLLAKEGNDLPIDAAAIVSAPFMLEACSYHMDKGFSRVYQRYLLNLLKANAARKLAAYPGTLPINLAQLKSVRRIREFDDLITAKIHGYVDAIDYYRQCSAMPMLNRIAKPTLIIHAKDDPFMDHQVIPKPENLPPQVEYQLTEHGGHVGFIGGTLLHPQMWLESRIPDWLSTYLEAKSC</sequence>
<feature type="active site" description="Charge relay system" evidence="4">
    <location>
        <position position="331"/>
    </location>
</feature>
<keyword evidence="2" id="KW-0719">Serine esterase</keyword>
<evidence type="ECO:0000313" key="6">
    <source>
        <dbReference type="EMBL" id="OSL45809.1"/>
    </source>
</evidence>
<dbReference type="NCBIfam" id="NF008218">
    <property type="entry name" value="PRK10985.1"/>
    <property type="match status" value="1"/>
</dbReference>
<dbReference type="SUPFAM" id="SSF53474">
    <property type="entry name" value="alpha/beta-Hydrolases"/>
    <property type="match status" value="1"/>
</dbReference>
<comment type="similarity">
    <text evidence="1">Belongs to the AB hydrolase superfamily. AB hydrolase 4 family.</text>
</comment>
<dbReference type="AlphaFoldDB" id="A0AAJ3NVE7"/>
<dbReference type="InterPro" id="IPR000952">
    <property type="entry name" value="AB_hydrolase_4_CS"/>
</dbReference>
<organism evidence="6 7">
    <name type="scientific">Escherichia coli H605</name>
    <dbReference type="NCBI Taxonomy" id="656410"/>
    <lineage>
        <taxon>Bacteria</taxon>
        <taxon>Pseudomonadati</taxon>
        <taxon>Pseudomonadota</taxon>
        <taxon>Gammaproteobacteria</taxon>
        <taxon>Enterobacterales</taxon>
        <taxon>Enterobacteriaceae</taxon>
        <taxon>Escherichia</taxon>
    </lineage>
</organism>
<name>A0AAJ3NVE7_ECOLX</name>
<proteinExistence type="inferred from homology"/>
<dbReference type="PROSITE" id="PS01133">
    <property type="entry name" value="UPF0017"/>
    <property type="match status" value="1"/>
</dbReference>
<dbReference type="InterPro" id="IPR012020">
    <property type="entry name" value="ABHD4"/>
</dbReference>
<dbReference type="Proteomes" id="UP000243401">
    <property type="component" value="Unassembled WGS sequence"/>
</dbReference>
<gene>
    <name evidence="6" type="ORF">EATG_03572</name>
</gene>
<accession>A0AAJ3NVE7</accession>
<dbReference type="InterPro" id="IPR050960">
    <property type="entry name" value="AB_hydrolase_4_sf"/>
</dbReference>
<dbReference type="InterPro" id="IPR029058">
    <property type="entry name" value="AB_hydrolase_fold"/>
</dbReference>
<dbReference type="GO" id="GO:0034338">
    <property type="term" value="F:short-chain carboxylesterase activity"/>
    <property type="evidence" value="ECO:0007669"/>
    <property type="project" value="TreeGrafter"/>
</dbReference>
<evidence type="ECO:0000256" key="2">
    <source>
        <dbReference type="ARBA" id="ARBA00022487"/>
    </source>
</evidence>
<dbReference type="PIRSF" id="PIRSF005211">
    <property type="entry name" value="Ab_hydro_YheT"/>
    <property type="match status" value="1"/>
</dbReference>
<dbReference type="PANTHER" id="PTHR10794">
    <property type="entry name" value="ABHYDROLASE DOMAIN-CONTAINING PROTEIN"/>
    <property type="match status" value="1"/>
</dbReference>
<evidence type="ECO:0000259" key="5">
    <source>
        <dbReference type="Pfam" id="PF00561"/>
    </source>
</evidence>
<dbReference type="GO" id="GO:0047372">
    <property type="term" value="F:monoacylglycerol lipase activity"/>
    <property type="evidence" value="ECO:0007669"/>
    <property type="project" value="TreeGrafter"/>
</dbReference>
<dbReference type="FunFam" id="3.40.50.1820:FF:000080">
    <property type="entry name" value="Alpha/beta hydrolase"/>
    <property type="match status" value="1"/>
</dbReference>
<dbReference type="InterPro" id="IPR000073">
    <property type="entry name" value="AB_hydrolase_1"/>
</dbReference>
<dbReference type="Gene3D" id="3.40.50.1820">
    <property type="entry name" value="alpha/beta hydrolase"/>
    <property type="match status" value="1"/>
</dbReference>
<feature type="active site" description="Charge relay system" evidence="4">
    <location>
        <position position="303"/>
    </location>
</feature>
<dbReference type="PANTHER" id="PTHR10794:SF94">
    <property type="entry name" value="ESTERASE YHET-RELATED"/>
    <property type="match status" value="1"/>
</dbReference>
<evidence type="ECO:0000313" key="7">
    <source>
        <dbReference type="Proteomes" id="UP000243401"/>
    </source>
</evidence>